<feature type="transmembrane region" description="Helical" evidence="1">
    <location>
        <begin position="21"/>
        <end position="40"/>
    </location>
</feature>
<dbReference type="PROSITE" id="PS51257">
    <property type="entry name" value="PROKAR_LIPOPROTEIN"/>
    <property type="match status" value="1"/>
</dbReference>
<dbReference type="EMBL" id="CM017624">
    <property type="protein sequence ID" value="TYH84294.1"/>
    <property type="molecule type" value="Genomic_DNA"/>
</dbReference>
<organism evidence="2 3">
    <name type="scientific">Gossypium tomentosum</name>
    <name type="common">Hawaiian cotton</name>
    <name type="synonym">Gossypium sandvicense</name>
    <dbReference type="NCBI Taxonomy" id="34277"/>
    <lineage>
        <taxon>Eukaryota</taxon>
        <taxon>Viridiplantae</taxon>
        <taxon>Streptophyta</taxon>
        <taxon>Embryophyta</taxon>
        <taxon>Tracheophyta</taxon>
        <taxon>Spermatophyta</taxon>
        <taxon>Magnoliopsida</taxon>
        <taxon>eudicotyledons</taxon>
        <taxon>Gunneridae</taxon>
        <taxon>Pentapetalae</taxon>
        <taxon>rosids</taxon>
        <taxon>malvids</taxon>
        <taxon>Malvales</taxon>
        <taxon>Malvaceae</taxon>
        <taxon>Malvoideae</taxon>
        <taxon>Gossypium</taxon>
    </lineage>
</organism>
<sequence>MPKVFQDRKQCKKLCENFLIYFSYSILSCMHLYKFMWSLLLQSTSVPISNGPTLITDNSVPTSGTSNQENEIFYQLRSRDVVNLDTRAPTITTPPSQPIVEGQGIFTVYSNFSKAHSTPTIGGPSIPTSTFTPNFGRLGRKEKQILQGIGLYTYDRMGFKF</sequence>
<keyword evidence="3" id="KW-1185">Reference proteome</keyword>
<evidence type="ECO:0000313" key="2">
    <source>
        <dbReference type="EMBL" id="TYH84294.1"/>
    </source>
</evidence>
<dbReference type="AlphaFoldDB" id="A0A5D2LZ29"/>
<keyword evidence="1" id="KW-0812">Transmembrane</keyword>
<keyword evidence="1" id="KW-0472">Membrane</keyword>
<evidence type="ECO:0000256" key="1">
    <source>
        <dbReference type="SAM" id="Phobius"/>
    </source>
</evidence>
<keyword evidence="1" id="KW-1133">Transmembrane helix</keyword>
<proteinExistence type="predicted"/>
<accession>A0A5D2LZ29</accession>
<name>A0A5D2LZ29_GOSTO</name>
<gene>
    <name evidence="2" type="ORF">ES332_D02G188300v1</name>
</gene>
<reference evidence="2 3" key="1">
    <citation type="submission" date="2019-07" db="EMBL/GenBank/DDBJ databases">
        <title>WGS assembly of Gossypium tomentosum.</title>
        <authorList>
            <person name="Chen Z.J."/>
            <person name="Sreedasyam A."/>
            <person name="Ando A."/>
            <person name="Song Q."/>
            <person name="De L."/>
            <person name="Hulse-Kemp A."/>
            <person name="Ding M."/>
            <person name="Ye W."/>
            <person name="Kirkbride R."/>
            <person name="Jenkins J."/>
            <person name="Plott C."/>
            <person name="Lovell J."/>
            <person name="Lin Y.-M."/>
            <person name="Vaughn R."/>
            <person name="Liu B."/>
            <person name="Li W."/>
            <person name="Simpson S."/>
            <person name="Scheffler B."/>
            <person name="Saski C."/>
            <person name="Grover C."/>
            <person name="Hu G."/>
            <person name="Conover J."/>
            <person name="Carlson J."/>
            <person name="Shu S."/>
            <person name="Boston L."/>
            <person name="Williams M."/>
            <person name="Peterson D."/>
            <person name="Mcgee K."/>
            <person name="Jones D."/>
            <person name="Wendel J."/>
            <person name="Stelly D."/>
            <person name="Grimwood J."/>
            <person name="Schmutz J."/>
        </authorList>
    </citation>
    <scope>NUCLEOTIDE SEQUENCE [LARGE SCALE GENOMIC DNA]</scope>
    <source>
        <strain evidence="2">7179.01</strain>
    </source>
</reference>
<evidence type="ECO:0000313" key="3">
    <source>
        <dbReference type="Proteomes" id="UP000322667"/>
    </source>
</evidence>
<dbReference type="Proteomes" id="UP000322667">
    <property type="component" value="Chromosome D02"/>
</dbReference>
<protein>
    <submittedName>
        <fullName evidence="2">Uncharacterized protein</fullName>
    </submittedName>
</protein>